<name>A0A8X6Q4V9_NEPPI</name>
<comment type="caution">
    <text evidence="2">The sequence shown here is derived from an EMBL/GenBank/DDBJ whole genome shotgun (WGS) entry which is preliminary data.</text>
</comment>
<protein>
    <submittedName>
        <fullName evidence="2">Uncharacterized protein</fullName>
    </submittedName>
</protein>
<dbReference type="EMBL" id="BMAW01027073">
    <property type="protein sequence ID" value="GFU00218.1"/>
    <property type="molecule type" value="Genomic_DNA"/>
</dbReference>
<gene>
    <name evidence="2" type="ORF">NPIL_85021</name>
</gene>
<feature type="region of interest" description="Disordered" evidence="1">
    <location>
        <begin position="67"/>
        <end position="86"/>
    </location>
</feature>
<dbReference type="Proteomes" id="UP000887013">
    <property type="component" value="Unassembled WGS sequence"/>
</dbReference>
<evidence type="ECO:0000313" key="2">
    <source>
        <dbReference type="EMBL" id="GFU00218.1"/>
    </source>
</evidence>
<evidence type="ECO:0000256" key="1">
    <source>
        <dbReference type="SAM" id="MobiDB-lite"/>
    </source>
</evidence>
<reference evidence="2" key="1">
    <citation type="submission" date="2020-08" db="EMBL/GenBank/DDBJ databases">
        <title>Multicomponent nature underlies the extraordinary mechanical properties of spider dragline silk.</title>
        <authorList>
            <person name="Kono N."/>
            <person name="Nakamura H."/>
            <person name="Mori M."/>
            <person name="Yoshida Y."/>
            <person name="Ohtoshi R."/>
            <person name="Malay A.D."/>
            <person name="Moran D.A.P."/>
            <person name="Tomita M."/>
            <person name="Numata K."/>
            <person name="Arakawa K."/>
        </authorList>
    </citation>
    <scope>NUCLEOTIDE SEQUENCE</scope>
</reference>
<accession>A0A8X6Q4V9</accession>
<organism evidence="2 3">
    <name type="scientific">Nephila pilipes</name>
    <name type="common">Giant wood spider</name>
    <name type="synonym">Nephila maculata</name>
    <dbReference type="NCBI Taxonomy" id="299642"/>
    <lineage>
        <taxon>Eukaryota</taxon>
        <taxon>Metazoa</taxon>
        <taxon>Ecdysozoa</taxon>
        <taxon>Arthropoda</taxon>
        <taxon>Chelicerata</taxon>
        <taxon>Arachnida</taxon>
        <taxon>Araneae</taxon>
        <taxon>Araneomorphae</taxon>
        <taxon>Entelegynae</taxon>
        <taxon>Araneoidea</taxon>
        <taxon>Nephilidae</taxon>
        <taxon>Nephila</taxon>
    </lineage>
</organism>
<evidence type="ECO:0000313" key="3">
    <source>
        <dbReference type="Proteomes" id="UP000887013"/>
    </source>
</evidence>
<proteinExistence type="predicted"/>
<keyword evidence="3" id="KW-1185">Reference proteome</keyword>
<dbReference type="AlphaFoldDB" id="A0A8X6Q4V9"/>
<sequence length="86" mass="10037">MKYQGKRERFVTKLLGLTQFRIYGVGVKGLPLKDEKYSYGSLTPREIAKINITTIASQLRQKCPNIRRTRHPLRNLTPSERKYGKE</sequence>